<name>A0ABY4AM74_9BURK</name>
<dbReference type="SUPFAM" id="SSF52833">
    <property type="entry name" value="Thioredoxin-like"/>
    <property type="match status" value="1"/>
</dbReference>
<organism evidence="6 7">
    <name type="scientific">Orrella daihaiensis</name>
    <dbReference type="NCBI Taxonomy" id="2782176"/>
    <lineage>
        <taxon>Bacteria</taxon>
        <taxon>Pseudomonadati</taxon>
        <taxon>Pseudomonadota</taxon>
        <taxon>Betaproteobacteria</taxon>
        <taxon>Burkholderiales</taxon>
        <taxon>Alcaligenaceae</taxon>
        <taxon>Orrella</taxon>
    </lineage>
</organism>
<dbReference type="RefSeq" id="WP_243478580.1">
    <property type="nucleotide sequence ID" value="NZ_CP063982.1"/>
</dbReference>
<sequence length="187" mass="20338">MKRRTLIIGGIGLAGMVAVGWLGWRESSRRAPQANRAVRPMAAVEPDPQRFFAARLPDLLGGEQPMSQWQGQPLVVNFWATWCPPCVKEIPDLNRLAAKHTGANFLGVAIDTEDNVRKFVVNVPIDYHSVVAGHQGIELVRALGNTAGGLPFTVLFRPDGTIFEVIMGMVDPDSLDQQIGRLVASSA</sequence>
<feature type="domain" description="Thioredoxin" evidence="5">
    <location>
        <begin position="43"/>
        <end position="184"/>
    </location>
</feature>
<evidence type="ECO:0000256" key="4">
    <source>
        <dbReference type="SAM" id="Phobius"/>
    </source>
</evidence>
<evidence type="ECO:0000313" key="7">
    <source>
        <dbReference type="Proteomes" id="UP000831607"/>
    </source>
</evidence>
<dbReference type="Gene3D" id="3.40.30.10">
    <property type="entry name" value="Glutaredoxin"/>
    <property type="match status" value="1"/>
</dbReference>
<dbReference type="PROSITE" id="PS00194">
    <property type="entry name" value="THIOREDOXIN_1"/>
    <property type="match status" value="1"/>
</dbReference>
<dbReference type="InterPro" id="IPR013766">
    <property type="entry name" value="Thioredoxin_domain"/>
</dbReference>
<dbReference type="InterPro" id="IPR050553">
    <property type="entry name" value="Thioredoxin_ResA/DsbE_sf"/>
</dbReference>
<evidence type="ECO:0000259" key="5">
    <source>
        <dbReference type="PROSITE" id="PS51352"/>
    </source>
</evidence>
<keyword evidence="3" id="KW-0676">Redox-active center</keyword>
<dbReference type="PANTHER" id="PTHR42852:SF13">
    <property type="entry name" value="PROTEIN DIPZ"/>
    <property type="match status" value="1"/>
</dbReference>
<keyword evidence="4" id="KW-1133">Transmembrane helix</keyword>
<dbReference type="PANTHER" id="PTHR42852">
    <property type="entry name" value="THIOL:DISULFIDE INTERCHANGE PROTEIN DSBE"/>
    <property type="match status" value="1"/>
</dbReference>
<reference evidence="6 7" key="1">
    <citation type="submission" date="2020-11" db="EMBL/GenBank/DDBJ databases">
        <title>Algicoccus daihaiensis sp.nov., isolated from Daihai Lake in Inner Mongolia.</title>
        <authorList>
            <person name="Kai J."/>
        </authorList>
    </citation>
    <scope>NUCLEOTIDE SEQUENCE [LARGE SCALE GENOMIC DNA]</scope>
    <source>
        <strain evidence="7">f23</strain>
    </source>
</reference>
<dbReference type="EMBL" id="CP063982">
    <property type="protein sequence ID" value="UOD50182.1"/>
    <property type="molecule type" value="Genomic_DNA"/>
</dbReference>
<evidence type="ECO:0000313" key="6">
    <source>
        <dbReference type="EMBL" id="UOD50182.1"/>
    </source>
</evidence>
<comment type="subcellular location">
    <subcellularLocation>
        <location evidence="1">Cell envelope</location>
    </subcellularLocation>
</comment>
<dbReference type="Proteomes" id="UP000831607">
    <property type="component" value="Chromosome"/>
</dbReference>
<keyword evidence="4" id="KW-0812">Transmembrane</keyword>
<gene>
    <name evidence="6" type="ORF">DHf2319_12195</name>
</gene>
<proteinExistence type="predicted"/>
<protein>
    <submittedName>
        <fullName evidence="6">TlpA family protein disulfide reductase</fullName>
    </submittedName>
</protein>
<keyword evidence="4" id="KW-0472">Membrane</keyword>
<dbReference type="InterPro" id="IPR017937">
    <property type="entry name" value="Thioredoxin_CS"/>
</dbReference>
<accession>A0ABY4AM74</accession>
<dbReference type="PROSITE" id="PS51352">
    <property type="entry name" value="THIOREDOXIN_2"/>
    <property type="match status" value="1"/>
</dbReference>
<evidence type="ECO:0000256" key="3">
    <source>
        <dbReference type="ARBA" id="ARBA00023284"/>
    </source>
</evidence>
<evidence type="ECO:0000256" key="2">
    <source>
        <dbReference type="ARBA" id="ARBA00022748"/>
    </source>
</evidence>
<dbReference type="CDD" id="cd02966">
    <property type="entry name" value="TlpA_like_family"/>
    <property type="match status" value="1"/>
</dbReference>
<feature type="transmembrane region" description="Helical" evidence="4">
    <location>
        <begin position="6"/>
        <end position="24"/>
    </location>
</feature>
<dbReference type="Pfam" id="PF08534">
    <property type="entry name" value="Redoxin"/>
    <property type="match status" value="1"/>
</dbReference>
<dbReference type="InterPro" id="IPR013740">
    <property type="entry name" value="Redoxin"/>
</dbReference>
<evidence type="ECO:0000256" key="1">
    <source>
        <dbReference type="ARBA" id="ARBA00004196"/>
    </source>
</evidence>
<keyword evidence="2" id="KW-0201">Cytochrome c-type biogenesis</keyword>
<dbReference type="InterPro" id="IPR036249">
    <property type="entry name" value="Thioredoxin-like_sf"/>
</dbReference>
<keyword evidence="7" id="KW-1185">Reference proteome</keyword>